<keyword evidence="3" id="KW-1185">Reference proteome</keyword>
<feature type="region of interest" description="Disordered" evidence="1">
    <location>
        <begin position="1"/>
        <end position="23"/>
    </location>
</feature>
<evidence type="ECO:0000256" key="1">
    <source>
        <dbReference type="SAM" id="MobiDB-lite"/>
    </source>
</evidence>
<dbReference type="AlphaFoldDB" id="A0A4Q7YS41"/>
<feature type="compositionally biased region" description="Basic and acidic residues" evidence="1">
    <location>
        <begin position="11"/>
        <end position="23"/>
    </location>
</feature>
<gene>
    <name evidence="2" type="ORF">BDD14_1174</name>
</gene>
<accession>A0A4Q7YS41</accession>
<comment type="caution">
    <text evidence="2">The sequence shown here is derived from an EMBL/GenBank/DDBJ whole genome shotgun (WGS) entry which is preliminary data.</text>
</comment>
<protein>
    <submittedName>
        <fullName evidence="2">Uncharacterized protein</fullName>
    </submittedName>
</protein>
<dbReference type="RefSeq" id="WP_165419931.1">
    <property type="nucleotide sequence ID" value="NZ_SHKW01000001.1"/>
</dbReference>
<name>A0A4Q7YS41_9BACT</name>
<evidence type="ECO:0000313" key="2">
    <source>
        <dbReference type="EMBL" id="RZU39781.1"/>
    </source>
</evidence>
<reference evidence="2 3" key="1">
    <citation type="submission" date="2019-02" db="EMBL/GenBank/DDBJ databases">
        <title>Genomic Encyclopedia of Archaeal and Bacterial Type Strains, Phase II (KMG-II): from individual species to whole genera.</title>
        <authorList>
            <person name="Goeker M."/>
        </authorList>
    </citation>
    <scope>NUCLEOTIDE SEQUENCE [LARGE SCALE GENOMIC DNA]</scope>
    <source>
        <strain evidence="2 3">DSM 18101</strain>
    </source>
</reference>
<sequence length="55" mass="6327">MKLNLGYNLGDQEKKHHIDPQELAKIDPGRIQEEAVRTSTMVPVINQPNRFDPDE</sequence>
<dbReference type="EMBL" id="SHKW01000001">
    <property type="protein sequence ID" value="RZU39781.1"/>
    <property type="molecule type" value="Genomic_DNA"/>
</dbReference>
<proteinExistence type="predicted"/>
<evidence type="ECO:0000313" key="3">
    <source>
        <dbReference type="Proteomes" id="UP000292958"/>
    </source>
</evidence>
<organism evidence="2 3">
    <name type="scientific">Edaphobacter modestus</name>
    <dbReference type="NCBI Taxonomy" id="388466"/>
    <lineage>
        <taxon>Bacteria</taxon>
        <taxon>Pseudomonadati</taxon>
        <taxon>Acidobacteriota</taxon>
        <taxon>Terriglobia</taxon>
        <taxon>Terriglobales</taxon>
        <taxon>Acidobacteriaceae</taxon>
        <taxon>Edaphobacter</taxon>
    </lineage>
</organism>
<dbReference type="Proteomes" id="UP000292958">
    <property type="component" value="Unassembled WGS sequence"/>
</dbReference>